<gene>
    <name evidence="2" type="ORF">LPMP_160980</name>
</gene>
<keyword evidence="1" id="KW-0808">Transferase</keyword>
<dbReference type="InterPro" id="IPR047141">
    <property type="entry name" value="Stealth"/>
</dbReference>
<dbReference type="VEuPathDB" id="TriTrypDB:LPAL13_160014600"/>
<organism evidence="2 3">
    <name type="scientific">Leishmania panamensis</name>
    <dbReference type="NCBI Taxonomy" id="5679"/>
    <lineage>
        <taxon>Eukaryota</taxon>
        <taxon>Discoba</taxon>
        <taxon>Euglenozoa</taxon>
        <taxon>Kinetoplastea</taxon>
        <taxon>Metakinetoplastina</taxon>
        <taxon>Trypanosomatida</taxon>
        <taxon>Trypanosomatidae</taxon>
        <taxon>Leishmaniinae</taxon>
        <taxon>Leishmania</taxon>
        <taxon>Leishmania guyanensis species complex</taxon>
    </lineage>
</organism>
<keyword evidence="3" id="KW-1185">Reference proteome</keyword>
<dbReference type="GO" id="GO:0005794">
    <property type="term" value="C:Golgi apparatus"/>
    <property type="evidence" value="ECO:0007669"/>
    <property type="project" value="TreeGrafter"/>
</dbReference>
<dbReference type="OrthoDB" id="263283at2759"/>
<dbReference type="eggNOG" id="ENOG502QQAI">
    <property type="taxonomic scope" value="Eukaryota"/>
</dbReference>
<name>A0A088RLN2_LEIPA</name>
<sequence length="920" mass="100303">MLLYPRSRGAHGTLESEHAKSKVSTPQHVAHVLFHKRMGARKRARTTACALVAVLFLTFLFVYRRGTGELSEGPAKRGDGINNQQHGDYTKVIHPSTISTNSSAVTIPVTPSPSPPPTETPGGTDVPVGTTGTLPTPPTPSPTTVYKNILDSQDRRTARPVPAPDDVTRQYDEGEYLPEEAQRLPGLQIQRRTFTPAELLTRFGDTDIVYSFVNGSEVNHHYRKVMSTVCSPTLRQLENETYLGDGRLPPAMQSMIVNNTPTCLPHYLKAAYDKIHSTRDLVAMAASNTRPGISDRETDELRHSLRSLEQHVRWHRGRVVVVSPGHHPTWVDGAKNFLAGLCGDARVQALRSSGTHLRVTTVHQDAVMPYGMRLTVDSHVIEQHLWRVRNMTAVHVYMNDDYFVNRDVAITDLFNEYGGTIVRTEKGILRKGVLGPQKGGTWGDGVRHTHLFNILELDVLHEDYLPAKLERQWSAERLQRGASGVDVPVSPMALNEIIDTAYAHAPAPLPATLLPRRHRRYATHAPFVYCTNMLRFLQTRYGVELGYNALHHRARNAQDLFVPFLYNAFIMARPWQASPRFLPYLLELHRSRREARTDAMPPTQIVLDNFDGCGPASLRGGSVASECIFGKFVDNVTANEAVMERVRQTNPLYFNINAGLSTAEAAAQLRSFLHGKFPTPVYLEVGGAPAAGEDLAGGAEEGALSRLFGDLMALPVVCVVSYEEGVCPLVRSLALAFAGHHRGGVRVSVEQHGGATLRETRAALGHGVVSAMPAPACTYGERVRVGPATGGEGISVIARRALDAMGGGVELPATCGGGGAGLRVRGFVVDARTRGVPVRSAAALRDALAAPAQTLSLEDFRAVAVGPSERDVVLVVSREDADAKAVHWVNGASESDLLVTYPLPVEAYEDMGAELLWSAP</sequence>
<dbReference type="PANTHER" id="PTHR24045:SF0">
    <property type="entry name" value="N-ACETYLGLUCOSAMINE-1-PHOSPHOTRANSFERASE SUBUNITS ALPHA_BETA"/>
    <property type="match status" value="1"/>
</dbReference>
<dbReference type="Proteomes" id="UP000063063">
    <property type="component" value="Chromosome 16"/>
</dbReference>
<protein>
    <submittedName>
        <fullName evidence="2">Uncharacterized protein</fullName>
    </submittedName>
</protein>
<accession>A0A088RLN2</accession>
<evidence type="ECO:0000256" key="1">
    <source>
        <dbReference type="ARBA" id="ARBA00022679"/>
    </source>
</evidence>
<evidence type="ECO:0000313" key="2">
    <source>
        <dbReference type="EMBL" id="AIN96972.2"/>
    </source>
</evidence>
<proteinExistence type="predicted"/>
<dbReference type="GO" id="GO:0016740">
    <property type="term" value="F:transferase activity"/>
    <property type="evidence" value="ECO:0007669"/>
    <property type="project" value="UniProtKB-KW"/>
</dbReference>
<dbReference type="AlphaFoldDB" id="A0A088RLN2"/>
<dbReference type="GeneID" id="22573676"/>
<evidence type="ECO:0000313" key="3">
    <source>
        <dbReference type="Proteomes" id="UP000063063"/>
    </source>
</evidence>
<dbReference type="EMBL" id="CP009385">
    <property type="protein sequence ID" value="AIN96972.2"/>
    <property type="molecule type" value="Genomic_DNA"/>
</dbReference>
<dbReference type="VEuPathDB" id="TriTrypDB:LPMP_160980"/>
<reference evidence="2 3" key="1">
    <citation type="journal article" date="2015" name="Sci. Rep.">
        <title>The genome of Leishmania panamensis: insights into genomics of the L. (Viannia) subgenus.</title>
        <authorList>
            <person name="Llanes A."/>
            <person name="Restrepo C.M."/>
            <person name="Vecchio G.D."/>
            <person name="Anguizola F.J."/>
            <person name="Lleonart R."/>
        </authorList>
    </citation>
    <scope>NUCLEOTIDE SEQUENCE [LARGE SCALE GENOMIC DNA]</scope>
    <source>
        <strain evidence="2 3">MHOM/PA/94/PSC-1</strain>
    </source>
</reference>
<dbReference type="PANTHER" id="PTHR24045">
    <property type="match status" value="1"/>
</dbReference>
<dbReference type="RefSeq" id="XP_010697625.1">
    <property type="nucleotide sequence ID" value="XM_010699323.1"/>
</dbReference>
<dbReference type="KEGG" id="lpan:LPMP_160980"/>